<comment type="caution">
    <text evidence="15">The sequence shown here is derived from an EMBL/GenBank/DDBJ whole genome shotgun (WGS) entry which is preliminary data.</text>
</comment>
<dbReference type="Proteomes" id="UP000625711">
    <property type="component" value="Unassembled WGS sequence"/>
</dbReference>
<evidence type="ECO:0000256" key="3">
    <source>
        <dbReference type="ARBA" id="ARBA00008919"/>
    </source>
</evidence>
<reference evidence="15" key="1">
    <citation type="submission" date="2020-08" db="EMBL/GenBank/DDBJ databases">
        <title>Genome sequencing and assembly of the red palm weevil Rhynchophorus ferrugineus.</title>
        <authorList>
            <person name="Dias G.B."/>
            <person name="Bergman C.M."/>
            <person name="Manee M."/>
        </authorList>
    </citation>
    <scope>NUCLEOTIDE SEQUENCE</scope>
    <source>
        <strain evidence="15">AA-2017</strain>
        <tissue evidence="15">Whole larva</tissue>
    </source>
</reference>
<evidence type="ECO:0000256" key="4">
    <source>
        <dbReference type="ARBA" id="ARBA00022676"/>
    </source>
</evidence>
<gene>
    <name evidence="15" type="ORF">GWI33_003073</name>
</gene>
<keyword evidence="9 12" id="KW-0333">Golgi apparatus</keyword>
<keyword evidence="6 12" id="KW-0812">Transmembrane</keyword>
<evidence type="ECO:0000256" key="10">
    <source>
        <dbReference type="ARBA" id="ARBA00023136"/>
    </source>
</evidence>
<keyword evidence="7" id="KW-0735">Signal-anchor</keyword>
<evidence type="ECO:0000256" key="5">
    <source>
        <dbReference type="ARBA" id="ARBA00022679"/>
    </source>
</evidence>
<name>A0A834IMD0_RHYFE</name>
<dbReference type="UniPathway" id="UPA00378"/>
<dbReference type="Pfam" id="PF17039">
    <property type="entry name" value="Glyco_tran_10_N"/>
    <property type="match status" value="1"/>
</dbReference>
<evidence type="ECO:0000256" key="2">
    <source>
        <dbReference type="ARBA" id="ARBA00004922"/>
    </source>
</evidence>
<dbReference type="OrthoDB" id="427096at2759"/>
<evidence type="ECO:0000313" key="16">
    <source>
        <dbReference type="Proteomes" id="UP000625711"/>
    </source>
</evidence>
<dbReference type="GO" id="GO:0032580">
    <property type="term" value="C:Golgi cisterna membrane"/>
    <property type="evidence" value="ECO:0007669"/>
    <property type="project" value="UniProtKB-SubCell"/>
</dbReference>
<dbReference type="InterPro" id="IPR038577">
    <property type="entry name" value="GT10-like_C_sf"/>
</dbReference>
<keyword evidence="11" id="KW-0325">Glycoprotein</keyword>
<sequence length="424" mass="49639">MGINLYRGPKKFILLMIVLSLTFSIYEYYKTLQFALKQPSDIVNGIFLTLEPIEENKIKKWQDLRNNMGNLSRLGEILLKDTPTPKSSNGNYKILVWKYGSTIESRHLKHFTGELIDPFSYCSVKNCDISYKDEDLDTADIVIFHLHRIKGLKDIPKRTNTKQIWAFLTDESPHHTFLSSKDSLEAFNGIFNWSMTYRIDSDIPVPYGRTLLKRNPEFDMKLILNKRRDVLVAIMGSNCHGHNHRWKYVKELQKYIAVDVYGGCGPMKNACPGHFKADCPAIDQYLFYLSFENSNCDEYITEKLWWNAFHKNSIPVVMGSTLQTYEKLLPPGSYINVDNFANPAGLADYLLQLNKTGDFKHYYNWKANFEVLNEHGYFRSKSYHYCRICQSLNYNIKEPKIYNNLQKFWSVKESCHQAWDDWHD</sequence>
<evidence type="ECO:0000256" key="9">
    <source>
        <dbReference type="ARBA" id="ARBA00023034"/>
    </source>
</evidence>
<dbReference type="PANTHER" id="PTHR48438">
    <property type="entry name" value="ALPHA-(1,3)-FUCOSYLTRANSFERASE C-RELATED"/>
    <property type="match status" value="1"/>
</dbReference>
<keyword evidence="8 12" id="KW-1133">Transmembrane helix</keyword>
<comment type="subcellular location">
    <subcellularLocation>
        <location evidence="1 12">Golgi apparatus</location>
        <location evidence="1 12">Golgi stack membrane</location>
        <topology evidence="1 12">Single-pass type II membrane protein</topology>
    </subcellularLocation>
</comment>
<feature type="transmembrane region" description="Helical" evidence="12">
    <location>
        <begin position="12"/>
        <end position="29"/>
    </location>
</feature>
<evidence type="ECO:0000259" key="13">
    <source>
        <dbReference type="Pfam" id="PF00852"/>
    </source>
</evidence>
<dbReference type="InterPro" id="IPR055270">
    <property type="entry name" value="Glyco_tran_10_C"/>
</dbReference>
<dbReference type="AlphaFoldDB" id="A0A834IMD0"/>
<accession>A0A834IMD0</accession>
<keyword evidence="10 12" id="KW-0472">Membrane</keyword>
<organism evidence="15 16">
    <name type="scientific">Rhynchophorus ferrugineus</name>
    <name type="common">Red palm weevil</name>
    <name type="synonym">Curculio ferrugineus</name>
    <dbReference type="NCBI Taxonomy" id="354439"/>
    <lineage>
        <taxon>Eukaryota</taxon>
        <taxon>Metazoa</taxon>
        <taxon>Ecdysozoa</taxon>
        <taxon>Arthropoda</taxon>
        <taxon>Hexapoda</taxon>
        <taxon>Insecta</taxon>
        <taxon>Pterygota</taxon>
        <taxon>Neoptera</taxon>
        <taxon>Endopterygota</taxon>
        <taxon>Coleoptera</taxon>
        <taxon>Polyphaga</taxon>
        <taxon>Cucujiformia</taxon>
        <taxon>Curculionidae</taxon>
        <taxon>Dryophthorinae</taxon>
        <taxon>Rhynchophorus</taxon>
    </lineage>
</organism>
<dbReference type="Gene3D" id="3.40.50.11660">
    <property type="entry name" value="Glycosyl transferase family 10, C-terminal domain"/>
    <property type="match status" value="1"/>
</dbReference>
<dbReference type="FunFam" id="3.40.50.11660:FF:000004">
    <property type="entry name" value="Glycoprotein 3-alpha-L-fucosyltransferase A"/>
    <property type="match status" value="1"/>
</dbReference>
<keyword evidence="5 12" id="KW-0808">Transferase</keyword>
<proteinExistence type="inferred from homology"/>
<evidence type="ECO:0000256" key="1">
    <source>
        <dbReference type="ARBA" id="ARBA00004447"/>
    </source>
</evidence>
<dbReference type="EC" id="2.4.1.-" evidence="12"/>
<evidence type="ECO:0000256" key="7">
    <source>
        <dbReference type="ARBA" id="ARBA00022968"/>
    </source>
</evidence>
<dbReference type="PANTHER" id="PTHR48438:SF1">
    <property type="entry name" value="ALPHA-(1,3)-FUCOSYLTRANSFERASE C-RELATED"/>
    <property type="match status" value="1"/>
</dbReference>
<feature type="domain" description="Fucosyltransferase N-terminal" evidence="14">
    <location>
        <begin position="92"/>
        <end position="208"/>
    </location>
</feature>
<dbReference type="Pfam" id="PF00852">
    <property type="entry name" value="Glyco_transf_10"/>
    <property type="match status" value="1"/>
</dbReference>
<comment type="pathway">
    <text evidence="2">Protein modification; protein glycosylation.</text>
</comment>
<dbReference type="InterPro" id="IPR031481">
    <property type="entry name" value="Glyco_tran_10_N"/>
</dbReference>
<keyword evidence="16" id="KW-1185">Reference proteome</keyword>
<protein>
    <recommendedName>
        <fullName evidence="12">Fucosyltransferase</fullName>
        <ecNumber evidence="12">2.4.1.-</ecNumber>
    </recommendedName>
</protein>
<comment type="similarity">
    <text evidence="3 12">Belongs to the glycosyltransferase 10 family.</text>
</comment>
<evidence type="ECO:0000256" key="12">
    <source>
        <dbReference type="RuleBase" id="RU003832"/>
    </source>
</evidence>
<dbReference type="GO" id="GO:0008417">
    <property type="term" value="F:fucosyltransferase activity"/>
    <property type="evidence" value="ECO:0007669"/>
    <property type="project" value="InterPro"/>
</dbReference>
<keyword evidence="4 12" id="KW-0328">Glycosyltransferase</keyword>
<evidence type="ECO:0000256" key="6">
    <source>
        <dbReference type="ARBA" id="ARBA00022692"/>
    </source>
</evidence>
<feature type="domain" description="Fucosyltransferase C-terminal" evidence="13">
    <location>
        <begin position="227"/>
        <end position="407"/>
    </location>
</feature>
<evidence type="ECO:0000313" key="15">
    <source>
        <dbReference type="EMBL" id="KAF7282186.1"/>
    </source>
</evidence>
<dbReference type="EMBL" id="JAACXV010000184">
    <property type="protein sequence ID" value="KAF7282186.1"/>
    <property type="molecule type" value="Genomic_DNA"/>
</dbReference>
<evidence type="ECO:0000259" key="14">
    <source>
        <dbReference type="Pfam" id="PF17039"/>
    </source>
</evidence>
<dbReference type="InterPro" id="IPR001503">
    <property type="entry name" value="Glyco_trans_10"/>
</dbReference>
<evidence type="ECO:0000256" key="8">
    <source>
        <dbReference type="ARBA" id="ARBA00022989"/>
    </source>
</evidence>
<dbReference type="SUPFAM" id="SSF53756">
    <property type="entry name" value="UDP-Glycosyltransferase/glycogen phosphorylase"/>
    <property type="match status" value="1"/>
</dbReference>
<evidence type="ECO:0000256" key="11">
    <source>
        <dbReference type="ARBA" id="ARBA00023180"/>
    </source>
</evidence>